<evidence type="ECO:0000256" key="9">
    <source>
        <dbReference type="ARBA" id="ARBA00023224"/>
    </source>
</evidence>
<dbReference type="AlphaFoldDB" id="D1ZZK8"/>
<feature type="transmembrane region" description="Helical" evidence="10">
    <location>
        <begin position="123"/>
        <end position="144"/>
    </location>
</feature>
<evidence type="ECO:0000256" key="6">
    <source>
        <dbReference type="ARBA" id="ARBA00022989"/>
    </source>
</evidence>
<reference evidence="11 12" key="1">
    <citation type="journal article" date="2008" name="Nature">
        <title>The genome of the model beetle and pest Tribolium castaneum.</title>
        <authorList>
            <consortium name="Tribolium Genome Sequencing Consortium"/>
            <person name="Richards S."/>
            <person name="Gibbs R.A."/>
            <person name="Weinstock G.M."/>
            <person name="Brown S.J."/>
            <person name="Denell R."/>
            <person name="Beeman R.W."/>
            <person name="Gibbs R."/>
            <person name="Beeman R.W."/>
            <person name="Brown S.J."/>
            <person name="Bucher G."/>
            <person name="Friedrich M."/>
            <person name="Grimmelikhuijzen C.J."/>
            <person name="Klingler M."/>
            <person name="Lorenzen M."/>
            <person name="Richards S."/>
            <person name="Roth S."/>
            <person name="Schroder R."/>
            <person name="Tautz D."/>
            <person name="Zdobnov E.M."/>
            <person name="Muzny D."/>
            <person name="Gibbs R.A."/>
            <person name="Weinstock G.M."/>
            <person name="Attaway T."/>
            <person name="Bell S."/>
            <person name="Buhay C.J."/>
            <person name="Chandrabose M.N."/>
            <person name="Chavez D."/>
            <person name="Clerk-Blankenburg K.P."/>
            <person name="Cree A."/>
            <person name="Dao M."/>
            <person name="Davis C."/>
            <person name="Chacko J."/>
            <person name="Dinh H."/>
            <person name="Dugan-Rocha S."/>
            <person name="Fowler G."/>
            <person name="Garner T.T."/>
            <person name="Garnes J."/>
            <person name="Gnirke A."/>
            <person name="Hawes A."/>
            <person name="Hernandez J."/>
            <person name="Hines S."/>
            <person name="Holder M."/>
            <person name="Hume J."/>
            <person name="Jhangiani S.N."/>
            <person name="Joshi V."/>
            <person name="Khan Z.M."/>
            <person name="Jackson L."/>
            <person name="Kovar C."/>
            <person name="Kowis A."/>
            <person name="Lee S."/>
            <person name="Lewis L.R."/>
            <person name="Margolis J."/>
            <person name="Morgan M."/>
            <person name="Nazareth L.V."/>
            <person name="Nguyen N."/>
            <person name="Okwuonu G."/>
            <person name="Parker D."/>
            <person name="Richards S."/>
            <person name="Ruiz S.J."/>
            <person name="Santibanez J."/>
            <person name="Savard J."/>
            <person name="Scherer S.E."/>
            <person name="Schneider B."/>
            <person name="Sodergren E."/>
            <person name="Tautz D."/>
            <person name="Vattahil S."/>
            <person name="Villasana D."/>
            <person name="White C.S."/>
            <person name="Wright R."/>
            <person name="Park Y."/>
            <person name="Beeman R.W."/>
            <person name="Lord J."/>
            <person name="Oppert B."/>
            <person name="Lorenzen M."/>
            <person name="Brown S."/>
            <person name="Wang L."/>
            <person name="Savard J."/>
            <person name="Tautz D."/>
            <person name="Richards S."/>
            <person name="Weinstock G."/>
            <person name="Gibbs R.A."/>
            <person name="Liu Y."/>
            <person name="Worley K."/>
            <person name="Weinstock G."/>
            <person name="Elsik C.G."/>
            <person name="Reese J.T."/>
            <person name="Elhaik E."/>
            <person name="Landan G."/>
            <person name="Graur D."/>
            <person name="Arensburger P."/>
            <person name="Atkinson P."/>
            <person name="Beeman R.W."/>
            <person name="Beidler J."/>
            <person name="Brown S.J."/>
            <person name="Demuth J.P."/>
            <person name="Drury D.W."/>
            <person name="Du Y.Z."/>
            <person name="Fujiwara H."/>
            <person name="Lorenzen M."/>
            <person name="Maselli V."/>
            <person name="Osanai M."/>
            <person name="Park Y."/>
            <person name="Robertson H.M."/>
            <person name="Tu Z."/>
            <person name="Wang J.J."/>
            <person name="Wang S."/>
            <person name="Richards S."/>
            <person name="Song H."/>
            <person name="Zhang L."/>
            <person name="Sodergren E."/>
            <person name="Werner D."/>
            <person name="Stanke M."/>
            <person name="Morgenstern B."/>
            <person name="Solovyev V."/>
            <person name="Kosarev P."/>
            <person name="Brown G."/>
            <person name="Chen H.C."/>
            <person name="Ermolaeva O."/>
            <person name="Hlavina W."/>
            <person name="Kapustin Y."/>
            <person name="Kiryutin B."/>
            <person name="Kitts P."/>
            <person name="Maglott D."/>
            <person name="Pruitt K."/>
            <person name="Sapojnikov V."/>
            <person name="Souvorov A."/>
            <person name="Mackey A.J."/>
            <person name="Waterhouse R.M."/>
            <person name="Wyder S."/>
            <person name="Zdobnov E.M."/>
            <person name="Zdobnov E.M."/>
            <person name="Wyder S."/>
            <person name="Kriventseva E.V."/>
            <person name="Kadowaki T."/>
            <person name="Bork P."/>
            <person name="Aranda M."/>
            <person name="Bao R."/>
            <person name="Beermann A."/>
            <person name="Berns N."/>
            <person name="Bolognesi R."/>
            <person name="Bonneton F."/>
            <person name="Bopp D."/>
            <person name="Brown S.J."/>
            <person name="Bucher G."/>
            <person name="Butts T."/>
            <person name="Chaumot A."/>
            <person name="Denell R.E."/>
            <person name="Ferrier D.E."/>
            <person name="Friedrich M."/>
            <person name="Gordon C.M."/>
            <person name="Jindra M."/>
            <person name="Klingler M."/>
            <person name="Lan Q."/>
            <person name="Lattorff H.M."/>
            <person name="Laudet V."/>
            <person name="von Levetsow C."/>
            <person name="Liu Z."/>
            <person name="Lutz R."/>
            <person name="Lynch J.A."/>
            <person name="da Fonseca R.N."/>
            <person name="Posnien N."/>
            <person name="Reuter R."/>
            <person name="Roth S."/>
            <person name="Savard J."/>
            <person name="Schinko J.B."/>
            <person name="Schmitt C."/>
            <person name="Schoppmeier M."/>
            <person name="Schroder R."/>
            <person name="Shippy T.D."/>
            <person name="Simonnet F."/>
            <person name="Marques-Souza H."/>
            <person name="Tautz D."/>
            <person name="Tomoyasu Y."/>
            <person name="Trauner J."/>
            <person name="Van der Zee M."/>
            <person name="Vervoort M."/>
            <person name="Wittkopp N."/>
            <person name="Wimmer E.A."/>
            <person name="Yang X."/>
            <person name="Jones A.K."/>
            <person name="Sattelle D.B."/>
            <person name="Ebert P.R."/>
            <person name="Nelson D."/>
            <person name="Scott J.G."/>
            <person name="Beeman R.W."/>
            <person name="Muthukrishnan S."/>
            <person name="Kramer K.J."/>
            <person name="Arakane Y."/>
            <person name="Beeman R.W."/>
            <person name="Zhu Q."/>
            <person name="Hogenkamp D."/>
            <person name="Dixit R."/>
            <person name="Oppert B."/>
            <person name="Jiang H."/>
            <person name="Zou Z."/>
            <person name="Marshall J."/>
            <person name="Elpidina E."/>
            <person name="Vinokurov K."/>
            <person name="Oppert C."/>
            <person name="Zou Z."/>
            <person name="Evans J."/>
            <person name="Lu Z."/>
            <person name="Zhao P."/>
            <person name="Sumathipala N."/>
            <person name="Altincicek B."/>
            <person name="Vilcinskas A."/>
            <person name="Williams M."/>
            <person name="Hultmark D."/>
            <person name="Hetru C."/>
            <person name="Jiang H."/>
            <person name="Grimmelikhuijzen C.J."/>
            <person name="Hauser F."/>
            <person name="Cazzamali G."/>
            <person name="Williamson M."/>
            <person name="Park Y."/>
            <person name="Li B."/>
            <person name="Tanaka Y."/>
            <person name="Predel R."/>
            <person name="Neupert S."/>
            <person name="Schachtner J."/>
            <person name="Verleyen P."/>
            <person name="Raible F."/>
            <person name="Bork P."/>
            <person name="Friedrich M."/>
            <person name="Walden K.K."/>
            <person name="Robertson H.M."/>
            <person name="Angeli S."/>
            <person name="Foret S."/>
            <person name="Bucher G."/>
            <person name="Schuetz S."/>
            <person name="Maleszka R."/>
            <person name="Wimmer E.A."/>
            <person name="Beeman R.W."/>
            <person name="Lorenzen M."/>
            <person name="Tomoyasu Y."/>
            <person name="Miller S.C."/>
            <person name="Grossmann D."/>
            <person name="Bucher G."/>
        </authorList>
    </citation>
    <scope>NUCLEOTIDE SEQUENCE [LARGE SCALE GENOMIC DNA]</scope>
    <source>
        <strain evidence="11 12">Georgia GA2</strain>
    </source>
</reference>
<evidence type="ECO:0000256" key="4">
    <source>
        <dbReference type="ARBA" id="ARBA00022692"/>
    </source>
</evidence>
<keyword evidence="7 10" id="KW-0472">Membrane</keyword>
<evidence type="ECO:0000256" key="8">
    <source>
        <dbReference type="ARBA" id="ARBA00023170"/>
    </source>
</evidence>
<gene>
    <name evidence="11" type="primary">AUGUSTUS-3.0.2_08063</name>
    <name evidence="11" type="ORF">TcasGA2_TC008063</name>
</gene>
<keyword evidence="4 10" id="KW-0812">Transmembrane</keyword>
<organism evidence="11 12">
    <name type="scientific">Tribolium castaneum</name>
    <name type="common">Red flour beetle</name>
    <dbReference type="NCBI Taxonomy" id="7070"/>
    <lineage>
        <taxon>Eukaryota</taxon>
        <taxon>Metazoa</taxon>
        <taxon>Ecdysozoa</taxon>
        <taxon>Arthropoda</taxon>
        <taxon>Hexapoda</taxon>
        <taxon>Insecta</taxon>
        <taxon>Pterygota</taxon>
        <taxon>Neoptera</taxon>
        <taxon>Endopterygota</taxon>
        <taxon>Coleoptera</taxon>
        <taxon>Polyphaga</taxon>
        <taxon>Cucujiformia</taxon>
        <taxon>Tenebrionidae</taxon>
        <taxon>Tenebrionidae incertae sedis</taxon>
        <taxon>Tribolium</taxon>
    </lineage>
</organism>
<dbReference type="HOGENOM" id="CLU_062922_0_0_1"/>
<comment type="similarity">
    <text evidence="10">Belongs to the insect chemoreceptor superfamily. Heteromeric odorant receptor channel (TC 1.A.69) family.</text>
</comment>
<accession>D1ZZK8</accession>
<dbReference type="GO" id="GO:0007165">
    <property type="term" value="P:signal transduction"/>
    <property type="evidence" value="ECO:0007669"/>
    <property type="project" value="UniProtKB-KW"/>
</dbReference>
<evidence type="ECO:0000313" key="12">
    <source>
        <dbReference type="Proteomes" id="UP000007266"/>
    </source>
</evidence>
<keyword evidence="8 10" id="KW-0675">Receptor</keyword>
<dbReference type="InParanoid" id="D1ZZK8"/>
<comment type="caution">
    <text evidence="10">Lacks conserved residue(s) required for the propagation of feature annotation.</text>
</comment>
<keyword evidence="2" id="KW-1003">Cell membrane</keyword>
<dbReference type="PANTHER" id="PTHR21137:SF35">
    <property type="entry name" value="ODORANT RECEPTOR 19A-RELATED"/>
    <property type="match status" value="1"/>
</dbReference>
<proteinExistence type="inferred from homology"/>
<evidence type="ECO:0000256" key="3">
    <source>
        <dbReference type="ARBA" id="ARBA00022606"/>
    </source>
</evidence>
<dbReference type="GO" id="GO:0050911">
    <property type="term" value="P:detection of chemical stimulus involved in sensory perception of smell"/>
    <property type="evidence" value="ECO:0000318"/>
    <property type="project" value="GO_Central"/>
</dbReference>
<feature type="transmembrane region" description="Helical" evidence="10">
    <location>
        <begin position="247"/>
        <end position="267"/>
    </location>
</feature>
<dbReference type="GO" id="GO:0004984">
    <property type="term" value="F:olfactory receptor activity"/>
    <property type="evidence" value="ECO:0000318"/>
    <property type="project" value="GO_Central"/>
</dbReference>
<evidence type="ECO:0000313" key="11">
    <source>
        <dbReference type="EMBL" id="EFA02882.2"/>
    </source>
</evidence>
<dbReference type="GO" id="GO:0005549">
    <property type="term" value="F:odorant binding"/>
    <property type="evidence" value="ECO:0007669"/>
    <property type="project" value="InterPro"/>
</dbReference>
<evidence type="ECO:0000256" key="5">
    <source>
        <dbReference type="ARBA" id="ARBA00022725"/>
    </source>
</evidence>
<protein>
    <recommendedName>
        <fullName evidence="10">Odorant receptor</fullName>
    </recommendedName>
</protein>
<keyword evidence="3 10" id="KW-0716">Sensory transduction</keyword>
<evidence type="ECO:0000256" key="10">
    <source>
        <dbReference type="RuleBase" id="RU351113"/>
    </source>
</evidence>
<feature type="transmembrane region" description="Helical" evidence="10">
    <location>
        <begin position="29"/>
        <end position="47"/>
    </location>
</feature>
<keyword evidence="12" id="KW-1185">Reference proteome</keyword>
<keyword evidence="5 10" id="KW-0552">Olfaction</keyword>
<dbReference type="Pfam" id="PF02949">
    <property type="entry name" value="7tm_6"/>
    <property type="match status" value="1"/>
</dbReference>
<evidence type="ECO:0000256" key="2">
    <source>
        <dbReference type="ARBA" id="ARBA00022475"/>
    </source>
</evidence>
<sequence length="384" mass="43815">MSSKNYLSFPTGFLLGTGLLPESKFSRKIVSIGVFTPMTLFLVYLIVKKARNGENKDVLLWAELFESLTTCAHILSRKYVMYVHGGLISQIIKERGCYFWNYDIFGPKFGQTLERKMNICTKIVKIVVSGGVVTIVLFCLTTVFDKSKVVPLVCWTPEDSLQTGIIYAMEVLIMFEIMWALLSIDCFYLLICTDLRIQFILLQRMIKSIKFGSNHDEKSFAKMVHCTQHHKFLLHFHAKLNTIFSSYFIVLYLVTVACASMHTYIILFKQVANLDISDWLKVRFRSPGFGDSIKSACYLSGMLFQVGLYFVITSNVEIEVVEIYNLNWENTGSVKIRKHVLFMLMKSQEELSVTGGGMLHVKRNEYVGLVRLAYTIATILGGMT</sequence>
<keyword evidence="9 10" id="KW-0807">Transducer</keyword>
<dbReference type="EMBL" id="KQ971338">
    <property type="protein sequence ID" value="EFA02882.2"/>
    <property type="molecule type" value="Genomic_DNA"/>
</dbReference>
<keyword evidence="6 10" id="KW-1133">Transmembrane helix</keyword>
<dbReference type="PANTHER" id="PTHR21137">
    <property type="entry name" value="ODORANT RECEPTOR"/>
    <property type="match status" value="1"/>
</dbReference>
<comment type="subcellular location">
    <subcellularLocation>
        <location evidence="1 10">Cell membrane</location>
        <topology evidence="1 10">Multi-pass membrane protein</topology>
    </subcellularLocation>
</comment>
<dbReference type="FunCoup" id="D1ZZK8">
    <property type="interactions" value="34"/>
</dbReference>
<dbReference type="Proteomes" id="UP000007266">
    <property type="component" value="Linkage group 4"/>
</dbReference>
<feature type="transmembrane region" description="Helical" evidence="10">
    <location>
        <begin position="164"/>
        <end position="191"/>
    </location>
</feature>
<reference evidence="11 12" key="2">
    <citation type="journal article" date="2010" name="Nucleic Acids Res.">
        <title>BeetleBase in 2010: revisions to provide comprehensive genomic information for Tribolium castaneum.</title>
        <authorList>
            <person name="Kim H.S."/>
            <person name="Murphy T."/>
            <person name="Xia J."/>
            <person name="Caragea D."/>
            <person name="Park Y."/>
            <person name="Beeman R.W."/>
            <person name="Lorenzen M.D."/>
            <person name="Butcher S."/>
            <person name="Manak J.R."/>
            <person name="Brown S.J."/>
        </authorList>
    </citation>
    <scope>GENOME REANNOTATION</scope>
    <source>
        <strain evidence="11 12">Georgia GA2</strain>
    </source>
</reference>
<dbReference type="GO" id="GO:0005886">
    <property type="term" value="C:plasma membrane"/>
    <property type="evidence" value="ECO:0000318"/>
    <property type="project" value="GO_Central"/>
</dbReference>
<evidence type="ECO:0000256" key="1">
    <source>
        <dbReference type="ARBA" id="ARBA00004651"/>
    </source>
</evidence>
<name>D1ZZK8_TRICA</name>
<dbReference type="InterPro" id="IPR004117">
    <property type="entry name" value="7tm6_olfct_rcpt"/>
</dbReference>
<evidence type="ECO:0000256" key="7">
    <source>
        <dbReference type="ARBA" id="ARBA00023136"/>
    </source>
</evidence>